<keyword evidence="1 2" id="KW-1133">Transmembrane helix</keyword>
<dbReference type="AlphaFoldDB" id="W7QLU2"/>
<dbReference type="GO" id="GO:0016020">
    <property type="term" value="C:membrane"/>
    <property type="evidence" value="ECO:0007669"/>
    <property type="project" value="UniProtKB-UniRule"/>
</dbReference>
<keyword evidence="5" id="KW-1185">Reference proteome</keyword>
<dbReference type="Pfam" id="PF03471">
    <property type="entry name" value="CorC_HlyC"/>
    <property type="match status" value="1"/>
</dbReference>
<gene>
    <name evidence="4" type="ORF">DS2_10712</name>
</gene>
<accession>W7QLU2</accession>
<dbReference type="InterPro" id="IPR051676">
    <property type="entry name" value="UPF0053_domain"/>
</dbReference>
<dbReference type="SUPFAM" id="SSF54631">
    <property type="entry name" value="CBS-domain pair"/>
    <property type="match status" value="1"/>
</dbReference>
<dbReference type="GO" id="GO:0050660">
    <property type="term" value="F:flavin adenine dinucleotide binding"/>
    <property type="evidence" value="ECO:0007669"/>
    <property type="project" value="InterPro"/>
</dbReference>
<evidence type="ECO:0000256" key="2">
    <source>
        <dbReference type="SAM" id="Phobius"/>
    </source>
</evidence>
<sequence>MELVWIVGLIVLSALFALCEISLAAVRKVKLQPLLDQQDPRALAVITLQNNSKDFIAAVQIMLNALAIIAGIIGESAFTPIFQSLLQNWVGEAWLNQTAFTLSFLTVTGLFILFGDLLPKRIGFVLPEAASLRLIYLMRFSVWLFKPIIWLFNKLADVLLKLFRVPLHRDDQITFEDLVAVVDQSIEHGSIEQQQYHMIGNVLELPSTNITQAMTLPADIYWLDINTEQTDLKRQIEQSSQRYYLVCDGGLYKVLGLVESSVILSQLLQNKPLLADKSELIQPLYLLDTLTLADAITNFKQQEVEVALVINEFTTVVGMVTLWQVLQLVALNDVEAIQNQIAQNANGSWTVPGDLAVRDFQQIAADFAPDCYESIETLSGLFIHEFKRIPNSTDTVEIDGYLMVALETTELTVELIEIKKNQ</sequence>
<evidence type="ECO:0000313" key="5">
    <source>
        <dbReference type="Proteomes" id="UP000019276"/>
    </source>
</evidence>
<feature type="transmembrane region" description="Helical" evidence="2">
    <location>
        <begin position="94"/>
        <end position="114"/>
    </location>
</feature>
<proteinExistence type="predicted"/>
<dbReference type="OrthoDB" id="9797674at2"/>
<evidence type="ECO:0000256" key="1">
    <source>
        <dbReference type="PROSITE-ProRule" id="PRU01193"/>
    </source>
</evidence>
<feature type="domain" description="CNNM transmembrane" evidence="3">
    <location>
        <begin position="1"/>
        <end position="195"/>
    </location>
</feature>
<dbReference type="Pfam" id="PF01595">
    <property type="entry name" value="CNNM"/>
    <property type="match status" value="1"/>
</dbReference>
<evidence type="ECO:0000313" key="4">
    <source>
        <dbReference type="EMBL" id="EWH09912.1"/>
    </source>
</evidence>
<dbReference type="PANTHER" id="PTHR43099">
    <property type="entry name" value="UPF0053 PROTEIN YRKA"/>
    <property type="match status" value="1"/>
</dbReference>
<keyword evidence="1 2" id="KW-0472">Membrane</keyword>
<dbReference type="Gene3D" id="3.10.580.10">
    <property type="entry name" value="CBS-domain"/>
    <property type="match status" value="1"/>
</dbReference>
<dbReference type="InterPro" id="IPR046342">
    <property type="entry name" value="CBS_dom_sf"/>
</dbReference>
<feature type="transmembrane region" description="Helical" evidence="2">
    <location>
        <begin position="55"/>
        <end position="74"/>
    </location>
</feature>
<keyword evidence="1 2" id="KW-0812">Transmembrane</keyword>
<dbReference type="PANTHER" id="PTHR43099:SF5">
    <property type="entry name" value="HLYC_CORC FAMILY TRANSPORTER"/>
    <property type="match status" value="1"/>
</dbReference>
<dbReference type="SUPFAM" id="SSF56176">
    <property type="entry name" value="FAD-binding/transporter-associated domain-like"/>
    <property type="match status" value="1"/>
</dbReference>
<evidence type="ECO:0000259" key="3">
    <source>
        <dbReference type="PROSITE" id="PS51846"/>
    </source>
</evidence>
<name>W7QLU2_9ALTE</name>
<feature type="transmembrane region" description="Helical" evidence="2">
    <location>
        <begin position="6"/>
        <end position="26"/>
    </location>
</feature>
<dbReference type="InterPro" id="IPR002550">
    <property type="entry name" value="CNNM"/>
</dbReference>
<organism evidence="4 5">
    <name type="scientific">Catenovulum agarivorans DS-2</name>
    <dbReference type="NCBI Taxonomy" id="1328313"/>
    <lineage>
        <taxon>Bacteria</taxon>
        <taxon>Pseudomonadati</taxon>
        <taxon>Pseudomonadota</taxon>
        <taxon>Gammaproteobacteria</taxon>
        <taxon>Alteromonadales</taxon>
        <taxon>Alteromonadaceae</taxon>
        <taxon>Catenovulum</taxon>
    </lineage>
</organism>
<dbReference type="EMBL" id="ARZY01000018">
    <property type="protein sequence ID" value="EWH09912.1"/>
    <property type="molecule type" value="Genomic_DNA"/>
</dbReference>
<dbReference type="InterPro" id="IPR005170">
    <property type="entry name" value="Transptr-assoc_dom"/>
</dbReference>
<dbReference type="SMART" id="SM01091">
    <property type="entry name" value="CorC_HlyC"/>
    <property type="match status" value="1"/>
</dbReference>
<dbReference type="InterPro" id="IPR016169">
    <property type="entry name" value="FAD-bd_PCMH_sub2"/>
</dbReference>
<dbReference type="InterPro" id="IPR036318">
    <property type="entry name" value="FAD-bd_PCMH-like_sf"/>
</dbReference>
<dbReference type="Proteomes" id="UP000019276">
    <property type="component" value="Unassembled WGS sequence"/>
</dbReference>
<dbReference type="RefSeq" id="WP_035014762.1">
    <property type="nucleotide sequence ID" value="NZ_ARZY01000018.1"/>
</dbReference>
<dbReference type="Gene3D" id="3.30.465.10">
    <property type="match status" value="1"/>
</dbReference>
<comment type="caution">
    <text evidence="4">The sequence shown here is derived from an EMBL/GenBank/DDBJ whole genome shotgun (WGS) entry which is preliminary data.</text>
</comment>
<protein>
    <submittedName>
        <fullName evidence="4">CorC/HlyC family transporter</fullName>
    </submittedName>
</protein>
<dbReference type="PROSITE" id="PS51846">
    <property type="entry name" value="CNNM"/>
    <property type="match status" value="1"/>
</dbReference>
<reference evidence="4 5" key="1">
    <citation type="journal article" date="2014" name="Genome Announc.">
        <title>Draft Genome Sequence of the Agar-Degrading Bacterium Catenovulum sp. Strain DS-2, Isolated from Intestines of Haliotis diversicolor.</title>
        <authorList>
            <person name="Shan D."/>
            <person name="Li X."/>
            <person name="Gu Z."/>
            <person name="Wei G."/>
            <person name="Gao Z."/>
            <person name="Shao Z."/>
        </authorList>
    </citation>
    <scope>NUCLEOTIDE SEQUENCE [LARGE SCALE GENOMIC DNA]</scope>
    <source>
        <strain evidence="4 5">DS-2</strain>
    </source>
</reference>
<dbReference type="eggNOG" id="COG1253">
    <property type="taxonomic scope" value="Bacteria"/>
</dbReference>
<dbReference type="STRING" id="1328313.DS2_10712"/>